<name>A0A1C6SZ65_9ACTN</name>
<organism evidence="2 3">
    <name type="scientific">Micromonospora pallida</name>
    <dbReference type="NCBI Taxonomy" id="145854"/>
    <lineage>
        <taxon>Bacteria</taxon>
        <taxon>Bacillati</taxon>
        <taxon>Actinomycetota</taxon>
        <taxon>Actinomycetes</taxon>
        <taxon>Micromonosporales</taxon>
        <taxon>Micromonosporaceae</taxon>
        <taxon>Micromonospora</taxon>
    </lineage>
</organism>
<keyword evidence="3" id="KW-1185">Reference proteome</keyword>
<dbReference type="Proteomes" id="UP000198959">
    <property type="component" value="Unassembled WGS sequence"/>
</dbReference>
<feature type="transmembrane region" description="Helical" evidence="1">
    <location>
        <begin position="162"/>
        <end position="184"/>
    </location>
</feature>
<feature type="transmembrane region" description="Helical" evidence="1">
    <location>
        <begin position="191"/>
        <end position="211"/>
    </location>
</feature>
<feature type="transmembrane region" description="Helical" evidence="1">
    <location>
        <begin position="44"/>
        <end position="67"/>
    </location>
</feature>
<accession>A0A1C6SZ65</accession>
<gene>
    <name evidence="2" type="ORF">GA0074692_3935</name>
</gene>
<dbReference type="RefSeq" id="WP_425413344.1">
    <property type="nucleotide sequence ID" value="NZ_FMHW01000002.1"/>
</dbReference>
<keyword evidence="1" id="KW-0812">Transmembrane</keyword>
<keyword evidence="1" id="KW-0472">Membrane</keyword>
<reference evidence="3" key="1">
    <citation type="submission" date="2016-06" db="EMBL/GenBank/DDBJ databases">
        <authorList>
            <person name="Varghese N."/>
            <person name="Submissions Spin"/>
        </authorList>
    </citation>
    <scope>NUCLEOTIDE SEQUENCE [LARGE SCALE GENOMIC DNA]</scope>
    <source>
        <strain evidence="3">DSM 43817</strain>
    </source>
</reference>
<dbReference type="AlphaFoldDB" id="A0A1C6SZ65"/>
<sequence>MSTAGTLTSPAPVGERSTAADRRPSLFQLTGVELRKLADTRAGLWLLIVIGLAAVAIVTVQLFVAPAEQQTFRPFFESTLLPVGILLPILGILSVTSEWSQRTALTTFALVPARHRVVFAKLAAVVVAALLSVVASLAVAAVGTLIADLTGGAGTWSVPGALLWHAAVFQVANVLIGIAFGLLLGNTPLAIVLYFVLPTVWSVLGGLIKALRTPAEWLDTTVTMGPLISPEMTGGQWARLGTSLLLWLVAPLVVGLVRTMRREVS</sequence>
<dbReference type="EMBL" id="FMHW01000002">
    <property type="protein sequence ID" value="SCL34827.1"/>
    <property type="molecule type" value="Genomic_DNA"/>
</dbReference>
<protein>
    <submittedName>
        <fullName evidence="2">ABC-2 family transporter protein</fullName>
    </submittedName>
</protein>
<dbReference type="STRING" id="145854.GA0074692_3935"/>
<feature type="transmembrane region" description="Helical" evidence="1">
    <location>
        <begin position="79"/>
        <end position="97"/>
    </location>
</feature>
<evidence type="ECO:0000256" key="1">
    <source>
        <dbReference type="SAM" id="Phobius"/>
    </source>
</evidence>
<feature type="transmembrane region" description="Helical" evidence="1">
    <location>
        <begin position="118"/>
        <end position="142"/>
    </location>
</feature>
<evidence type="ECO:0000313" key="3">
    <source>
        <dbReference type="Proteomes" id="UP000198959"/>
    </source>
</evidence>
<feature type="transmembrane region" description="Helical" evidence="1">
    <location>
        <begin position="237"/>
        <end position="257"/>
    </location>
</feature>
<proteinExistence type="predicted"/>
<evidence type="ECO:0000313" key="2">
    <source>
        <dbReference type="EMBL" id="SCL34827.1"/>
    </source>
</evidence>
<keyword evidence="1" id="KW-1133">Transmembrane helix</keyword>